<reference evidence="2" key="1">
    <citation type="submission" date="2023-08" db="EMBL/GenBank/DDBJ databases">
        <authorList>
            <person name="Audoor S."/>
            <person name="Bilcke G."/>
        </authorList>
    </citation>
    <scope>NUCLEOTIDE SEQUENCE</scope>
</reference>
<protein>
    <recommendedName>
        <fullName evidence="1">Helicase-associated domain-containing protein</fullName>
    </recommendedName>
</protein>
<dbReference type="Gene3D" id="6.10.140.530">
    <property type="match status" value="2"/>
</dbReference>
<feature type="domain" description="Helicase-associated" evidence="1">
    <location>
        <begin position="196"/>
        <end position="257"/>
    </location>
</feature>
<dbReference type="Proteomes" id="UP001295423">
    <property type="component" value="Unassembled WGS sequence"/>
</dbReference>
<keyword evidence="3" id="KW-1185">Reference proteome</keyword>
<name>A0AAD2FJB8_9STRA</name>
<dbReference type="AlphaFoldDB" id="A0AAD2FJB8"/>
<proteinExistence type="predicted"/>
<comment type="caution">
    <text evidence="2">The sequence shown here is derived from an EMBL/GenBank/DDBJ whole genome shotgun (WGS) entry which is preliminary data.</text>
</comment>
<feature type="domain" description="Helicase-associated" evidence="1">
    <location>
        <begin position="278"/>
        <end position="335"/>
    </location>
</feature>
<organism evidence="2 3">
    <name type="scientific">Cylindrotheca closterium</name>
    <dbReference type="NCBI Taxonomy" id="2856"/>
    <lineage>
        <taxon>Eukaryota</taxon>
        <taxon>Sar</taxon>
        <taxon>Stramenopiles</taxon>
        <taxon>Ochrophyta</taxon>
        <taxon>Bacillariophyta</taxon>
        <taxon>Bacillariophyceae</taxon>
        <taxon>Bacillariophycidae</taxon>
        <taxon>Bacillariales</taxon>
        <taxon>Bacillariaceae</taxon>
        <taxon>Cylindrotheca</taxon>
    </lineage>
</organism>
<dbReference type="Pfam" id="PF03457">
    <property type="entry name" value="HA"/>
    <property type="match status" value="2"/>
</dbReference>
<sequence length="345" mass="38915">MNEGNQGNLLNLYVSAHKQQFSFVNCYLDRASKHHHQQQQVQLLQSLIQQDERQRSLVPIRNQWNQPLLQPCGQQARPPFHIGSILPIGNTISTSAVASLNSDLQSQLLLSLADPPPRRMSLQTLEEEREQARHRARLHQISYTSSIDSSTRAPLPSLISNGAAISSDDSHDDQDRPGMVCASSPLAVGRGRAHADSTWESRFAELVEFNREHCHCNVPRRYKANPKLGVWVCSIRQQMARGTLKNVKVERLNEIGFSWRVIAKEGQQTTNHQISKMDNWIKNFQLLASIKGSVGKRSVPASNRKLCKWVGRQRGEMKGGTLSIEKQEKLNSIGFQWKPVNVLPS</sequence>
<evidence type="ECO:0000313" key="3">
    <source>
        <dbReference type="Proteomes" id="UP001295423"/>
    </source>
</evidence>
<dbReference type="PANTHER" id="PTHR33418">
    <property type="entry name" value="HELICASE-ASSOCIATED"/>
    <property type="match status" value="1"/>
</dbReference>
<evidence type="ECO:0000259" key="1">
    <source>
        <dbReference type="Pfam" id="PF03457"/>
    </source>
</evidence>
<dbReference type="InterPro" id="IPR005114">
    <property type="entry name" value="Helicase_assoc"/>
</dbReference>
<gene>
    <name evidence="2" type="ORF">CYCCA115_LOCUS4560</name>
</gene>
<dbReference type="EMBL" id="CAKOGP040000446">
    <property type="protein sequence ID" value="CAJ1935224.1"/>
    <property type="molecule type" value="Genomic_DNA"/>
</dbReference>
<evidence type="ECO:0000313" key="2">
    <source>
        <dbReference type="EMBL" id="CAJ1935224.1"/>
    </source>
</evidence>
<dbReference type="PANTHER" id="PTHR33418:SF1">
    <property type="entry name" value="HELICASE-ASSOCIATED DOMAIN-CONTAINING PROTEIN"/>
    <property type="match status" value="1"/>
</dbReference>
<accession>A0AAD2FJB8</accession>